<organism evidence="8 9">
    <name type="scientific">Capra hircus</name>
    <name type="common">Goat</name>
    <dbReference type="NCBI Taxonomy" id="9925"/>
    <lineage>
        <taxon>Eukaryota</taxon>
        <taxon>Metazoa</taxon>
        <taxon>Chordata</taxon>
        <taxon>Craniata</taxon>
        <taxon>Vertebrata</taxon>
        <taxon>Euteleostomi</taxon>
        <taxon>Mammalia</taxon>
        <taxon>Eutheria</taxon>
        <taxon>Laurasiatheria</taxon>
        <taxon>Artiodactyla</taxon>
        <taxon>Ruminantia</taxon>
        <taxon>Pecora</taxon>
        <taxon>Bovidae</taxon>
        <taxon>Caprinae</taxon>
        <taxon>Capra</taxon>
    </lineage>
</organism>
<evidence type="ECO:0000256" key="6">
    <source>
        <dbReference type="ARBA" id="ARBA00035527"/>
    </source>
</evidence>
<evidence type="ECO:0000256" key="5">
    <source>
        <dbReference type="ARBA" id="ARBA00035200"/>
    </source>
</evidence>
<dbReference type="Gene3D" id="3.100.10.10">
    <property type="match status" value="1"/>
</dbReference>
<keyword evidence="4" id="KW-0379">Hydroxylation</keyword>
<dbReference type="FunFam" id="3.100.10.10:FF:000024">
    <property type="entry name" value="RPL27A isoform 10"/>
    <property type="match status" value="1"/>
</dbReference>
<keyword evidence="3" id="KW-0687">Ribonucleoprotein</keyword>
<evidence type="ECO:0000256" key="4">
    <source>
        <dbReference type="ARBA" id="ARBA00023278"/>
    </source>
</evidence>
<dbReference type="PANTHER" id="PTHR11721">
    <property type="entry name" value="60S RIBOSOMAL PROTEIN L27A"/>
    <property type="match status" value="1"/>
</dbReference>
<evidence type="ECO:0000256" key="2">
    <source>
        <dbReference type="ARBA" id="ARBA00022980"/>
    </source>
</evidence>
<keyword evidence="2" id="KW-0689">Ribosomal protein</keyword>
<dbReference type="GeneTree" id="ENSGT00390000005534"/>
<dbReference type="Ensembl" id="ENSCHIT00000029342.1">
    <property type="protein sequence ID" value="ENSCHIP00000021496.1"/>
    <property type="gene ID" value="ENSCHIG00000019801.1"/>
</dbReference>
<evidence type="ECO:0000313" key="9">
    <source>
        <dbReference type="Proteomes" id="UP000291000"/>
    </source>
</evidence>
<feature type="region of interest" description="Disordered" evidence="7">
    <location>
        <begin position="1"/>
        <end position="25"/>
    </location>
</feature>
<reference evidence="8" key="3">
    <citation type="submission" date="2025-09" db="UniProtKB">
        <authorList>
            <consortium name="Ensembl"/>
        </authorList>
    </citation>
    <scope>IDENTIFICATION</scope>
</reference>
<dbReference type="GO" id="GO:0022625">
    <property type="term" value="C:cytosolic large ribosomal subunit"/>
    <property type="evidence" value="ECO:0007669"/>
    <property type="project" value="TreeGrafter"/>
</dbReference>
<reference evidence="8 9" key="1">
    <citation type="submission" date="2016-04" db="EMBL/GenBank/DDBJ databases">
        <title>Polished mammalian reference genomes with single-molecule sequencing and chromosome conformation capture applied to the Capra hircus genome.</title>
        <authorList>
            <person name="Bickhart D.M."/>
            <person name="Koren S."/>
            <person name="Rosen B."/>
            <person name="Hastie A."/>
            <person name="Liachko I."/>
            <person name="Sullivan S.T."/>
            <person name="Burton J."/>
            <person name="Sayre B.L."/>
            <person name="Huson H.J."/>
            <person name="Lee J."/>
            <person name="Lam E."/>
            <person name="Kelley C.M."/>
            <person name="Hutchison J.L."/>
            <person name="Zhou Y."/>
            <person name="Sun J."/>
            <person name="Crisa A."/>
            <person name="Schwartz J.C."/>
            <person name="Hammond J.A."/>
            <person name="Schroeder S.G."/>
            <person name="Liu G.E."/>
            <person name="Dunham M."/>
            <person name="Shendure J."/>
            <person name="Sonstegard T.S."/>
            <person name="Phillippy A.M."/>
            <person name="Van Tassell C.P."/>
            <person name="Smith T.P."/>
        </authorList>
    </citation>
    <scope>NUCLEOTIDE SEQUENCE [LARGE SCALE GENOMIC DNA]</scope>
</reference>
<dbReference type="GO" id="GO:0003735">
    <property type="term" value="F:structural constituent of ribosome"/>
    <property type="evidence" value="ECO:0007669"/>
    <property type="project" value="TreeGrafter"/>
</dbReference>
<dbReference type="Proteomes" id="UP000291000">
    <property type="component" value="Chromosome 11"/>
</dbReference>
<proteinExistence type="inferred from homology"/>
<dbReference type="STRING" id="9925.ENSCHIP00000021496"/>
<dbReference type="SUPFAM" id="SSF52080">
    <property type="entry name" value="Ribosomal proteins L15p and L18e"/>
    <property type="match status" value="1"/>
</dbReference>
<sequence>MSHLSHGHSHLSKHRKHTEARGNAGGMYHHRINFRKHHPRYFGKAGMRQYHLKRNQGFCPTINHDKLWTLVSTQTRVNAAKTKTGAAPITDVVSQGMKAKLKAKLFSRRAEEKIKGIGAACVLVA</sequence>
<dbReference type="InterPro" id="IPR036227">
    <property type="entry name" value="Ribosomal_uL15/eL18_sf"/>
</dbReference>
<accession>A0A452FBD1</accession>
<protein>
    <recommendedName>
        <fullName evidence="5">Large ribosomal subunit protein uL15</fullName>
    </recommendedName>
    <alternativeName>
        <fullName evidence="6">60S ribosomal protein L27a</fullName>
    </alternativeName>
</protein>
<comment type="similarity">
    <text evidence="1">Belongs to the universal ribosomal protein uL15 family.</text>
</comment>
<dbReference type="AlphaFoldDB" id="A0A452FBD1"/>
<feature type="compositionally biased region" description="Basic residues" evidence="7">
    <location>
        <begin position="1"/>
        <end position="18"/>
    </location>
</feature>
<evidence type="ECO:0000256" key="1">
    <source>
        <dbReference type="ARBA" id="ARBA00007320"/>
    </source>
</evidence>
<name>A0A452FBD1_CAPHI</name>
<reference evidence="8" key="2">
    <citation type="submission" date="2025-08" db="UniProtKB">
        <authorList>
            <consortium name="Ensembl"/>
        </authorList>
    </citation>
    <scope>IDENTIFICATION</scope>
</reference>
<dbReference type="OMA" id="HTEARGN"/>
<dbReference type="EMBL" id="LWLT01000009">
    <property type="status" value="NOT_ANNOTATED_CDS"/>
    <property type="molecule type" value="Genomic_DNA"/>
</dbReference>
<keyword evidence="9" id="KW-1185">Reference proteome</keyword>
<evidence type="ECO:0000256" key="3">
    <source>
        <dbReference type="ARBA" id="ARBA00023274"/>
    </source>
</evidence>
<evidence type="ECO:0000256" key="7">
    <source>
        <dbReference type="SAM" id="MobiDB-lite"/>
    </source>
</evidence>
<evidence type="ECO:0000313" key="8">
    <source>
        <dbReference type="Ensembl" id="ENSCHIP00000021496.1"/>
    </source>
</evidence>
<dbReference type="PANTHER" id="PTHR11721:SF3">
    <property type="entry name" value="LARGE RIBOSOMAL SUBUNIT PROTEIN UL15"/>
    <property type="match status" value="1"/>
</dbReference>